<accession>A0A2S2CWB4</accession>
<dbReference type="RefSeq" id="WP_109331385.1">
    <property type="nucleotide sequence ID" value="NZ_CP029356.1"/>
</dbReference>
<evidence type="ECO:0000313" key="2">
    <source>
        <dbReference type="Proteomes" id="UP000245629"/>
    </source>
</evidence>
<dbReference type="OrthoDB" id="9814797at2"/>
<gene>
    <name evidence="1" type="ORF">DEW08_22075</name>
</gene>
<dbReference type="InterPro" id="IPR008567">
    <property type="entry name" value="BKACE"/>
</dbReference>
<dbReference type="AlphaFoldDB" id="A0A2S2CWB4"/>
<dbReference type="PANTHER" id="PTHR37418:SF1">
    <property type="entry name" value="3-KETO-5-AMINOHEXANOATE CLEAVAGE PROTEIN"/>
    <property type="match status" value="1"/>
</dbReference>
<geneLocation type="plasmid" evidence="1 2">
    <name>unnamed1</name>
</geneLocation>
<dbReference type="InterPro" id="IPR013785">
    <property type="entry name" value="Aldolase_TIM"/>
</dbReference>
<dbReference type="Pfam" id="PF05853">
    <property type="entry name" value="BKACE"/>
    <property type="match status" value="1"/>
</dbReference>
<dbReference type="PANTHER" id="PTHR37418">
    <property type="entry name" value="3-KETO-5-AMINOHEXANOATE CLEAVAGE ENZYME-RELATED"/>
    <property type="match status" value="1"/>
</dbReference>
<protein>
    <submittedName>
        <fullName evidence="1">3-keto-5-aminohexanoate cleavage enzyme</fullName>
    </submittedName>
</protein>
<dbReference type="GO" id="GO:0043720">
    <property type="term" value="F:3-keto-5-aminohexanoate cleavage activity"/>
    <property type="evidence" value="ECO:0007669"/>
    <property type="project" value="InterPro"/>
</dbReference>
<dbReference type="Gene3D" id="3.20.20.70">
    <property type="entry name" value="Aldolase class I"/>
    <property type="match status" value="1"/>
</dbReference>
<organism evidence="1 2">
    <name type="scientific">Azospirillum thermophilum</name>
    <dbReference type="NCBI Taxonomy" id="2202148"/>
    <lineage>
        <taxon>Bacteria</taxon>
        <taxon>Pseudomonadati</taxon>
        <taxon>Pseudomonadota</taxon>
        <taxon>Alphaproteobacteria</taxon>
        <taxon>Rhodospirillales</taxon>
        <taxon>Azospirillaceae</taxon>
        <taxon>Azospirillum</taxon>
    </lineage>
</organism>
<keyword evidence="2" id="KW-1185">Reference proteome</keyword>
<keyword evidence="1" id="KW-0614">Plasmid</keyword>
<proteinExistence type="predicted"/>
<dbReference type="Proteomes" id="UP000245629">
    <property type="component" value="Plasmid unnamed1"/>
</dbReference>
<sequence length="242" mass="25330">MIVQACINGARPRGYHPRLPLSPQEVADDAAACIAAGAAEIHLHVRGPDGLESLEPDAVDATLLAVRARAPGSFVGLSTGAWIEPSDERRIQLIAGWRSLPDHASVNLSEATAPDVIALLHRRGIGIEAGLASVLDAERLVSLGLAPLCLRVLIEIEEQETEEAMAAADAILSVLSAAGVTKPVLLHGVDETVWAFVERAAREGYSTRVGLEDGFLLPDGLPADGNAALVAAAARTMGRNRP</sequence>
<reference evidence="2" key="1">
    <citation type="submission" date="2018-05" db="EMBL/GenBank/DDBJ databases">
        <title>Azospirillum thermophila sp. nov., a novel isolated from hot spring.</title>
        <authorList>
            <person name="Zhao Z."/>
        </authorList>
    </citation>
    <scope>NUCLEOTIDE SEQUENCE [LARGE SCALE GENOMIC DNA]</scope>
    <source>
        <strain evidence="2">CFH 70021</strain>
        <plasmid evidence="2">unnamed1</plasmid>
    </source>
</reference>
<name>A0A2S2CWB4_9PROT</name>
<evidence type="ECO:0000313" key="1">
    <source>
        <dbReference type="EMBL" id="AWK88771.1"/>
    </source>
</evidence>
<dbReference type="KEGG" id="azz:DEW08_22075"/>
<dbReference type="EMBL" id="CP029356">
    <property type="protein sequence ID" value="AWK88771.1"/>
    <property type="molecule type" value="Genomic_DNA"/>
</dbReference>